<dbReference type="AlphaFoldDB" id="A0A0G3H4N8"/>
<keyword evidence="2" id="KW-1185">Reference proteome</keyword>
<protein>
    <recommendedName>
        <fullName evidence="3">N-acetyltransferase domain-containing protein</fullName>
    </recommendedName>
</protein>
<dbReference type="RefSeq" id="WP_052844300.1">
    <property type="nucleotide sequence ID" value="NZ_CP011545.1"/>
</dbReference>
<evidence type="ECO:0000313" key="2">
    <source>
        <dbReference type="Proteomes" id="UP000035540"/>
    </source>
</evidence>
<dbReference type="KEGG" id="cted:CTEST_04610"/>
<organism evidence="1 2">
    <name type="scientific">Corynebacterium testudinoris</name>
    <dbReference type="NCBI Taxonomy" id="136857"/>
    <lineage>
        <taxon>Bacteria</taxon>
        <taxon>Bacillati</taxon>
        <taxon>Actinomycetota</taxon>
        <taxon>Actinomycetes</taxon>
        <taxon>Mycobacteriales</taxon>
        <taxon>Corynebacteriaceae</taxon>
        <taxon>Corynebacterium</taxon>
    </lineage>
</organism>
<dbReference type="Proteomes" id="UP000035540">
    <property type="component" value="Chromosome"/>
</dbReference>
<evidence type="ECO:0000313" key="1">
    <source>
        <dbReference type="EMBL" id="AKK08369.1"/>
    </source>
</evidence>
<dbReference type="PATRIC" id="fig|136857.5.peg.914"/>
<reference evidence="2" key="2">
    <citation type="submission" date="2015-05" db="EMBL/GenBank/DDBJ databases">
        <title>Complete genome sequence of Corynebacterium testudinoris DSM 44614, recovered from necrotic lesions in the mouth of a tortoise.</title>
        <authorList>
            <person name="Ruckert C."/>
            <person name="Albersmeier A."/>
            <person name="Winkler A."/>
            <person name="Tauch A."/>
        </authorList>
    </citation>
    <scope>NUCLEOTIDE SEQUENCE [LARGE SCALE GENOMIC DNA]</scope>
    <source>
        <strain evidence="2">DSM 44614</strain>
    </source>
</reference>
<sequence>MPAITVVHHGQLTAKAAADGLKVWERADPGSPWSADFQWTLPELVAISHSDRLSRRDAFIAYRGDTPVGMAKVILPLLDNQHLMELQMRAAPDDIDVLDALWRGVDNLRKDTARTTVNCVALQGLTGTINWLRSHGFNRVHEEIISTLVLDDAAEPTTSSDYELVSFEGATPENLVEPMCRLRERMSTDAPIGEADVEPEVWDVDRIKAWEAKIAAGGFAVFTAVALRRATGEAVAYTTLETSLEGREFAYQDGTLVRKEDRGHGLGRAVKLENIRLLQRNYPSVSRIHTWNAVDNHWMLAINRDLGFEETDRLHSWQWRQN</sequence>
<dbReference type="Gene3D" id="3.40.630.30">
    <property type="match status" value="1"/>
</dbReference>
<reference evidence="1 2" key="1">
    <citation type="journal article" date="2015" name="Genome Announc.">
        <title>Complete Genome Sequence of the Type Strain Corynebacterium testudinoris DSM 44614, Recovered from Necrotic Lesions in the Mouth of a Tortoise.</title>
        <authorList>
            <person name="Ruckert C."/>
            <person name="Kriete M."/>
            <person name="Jaenicke S."/>
            <person name="Winkler A."/>
            <person name="Tauch A."/>
        </authorList>
    </citation>
    <scope>NUCLEOTIDE SEQUENCE [LARGE SCALE GENOMIC DNA]</scope>
    <source>
        <strain evidence="1 2">DSM 44614</strain>
    </source>
</reference>
<accession>A0A0G3H4N8</accession>
<dbReference type="InterPro" id="IPR016181">
    <property type="entry name" value="Acyl_CoA_acyltransferase"/>
</dbReference>
<dbReference type="OrthoDB" id="4408039at2"/>
<gene>
    <name evidence="1" type="ORF">CTEST_04610</name>
</gene>
<dbReference type="EMBL" id="CP011545">
    <property type="protein sequence ID" value="AKK08369.1"/>
    <property type="molecule type" value="Genomic_DNA"/>
</dbReference>
<evidence type="ECO:0008006" key="3">
    <source>
        <dbReference type="Google" id="ProtNLM"/>
    </source>
</evidence>
<name>A0A0G3H4N8_9CORY</name>
<dbReference type="STRING" id="136857.CTEST_04610"/>
<dbReference type="SUPFAM" id="SSF55729">
    <property type="entry name" value="Acyl-CoA N-acyltransferases (Nat)"/>
    <property type="match status" value="1"/>
</dbReference>
<proteinExistence type="predicted"/>